<protein>
    <submittedName>
        <fullName evidence="3">Amidohydrolase family protein</fullName>
    </submittedName>
</protein>
<dbReference type="RefSeq" id="WP_378053796.1">
    <property type="nucleotide sequence ID" value="NZ_JBHMDN010000078.1"/>
</dbReference>
<evidence type="ECO:0000259" key="2">
    <source>
        <dbReference type="Pfam" id="PF04909"/>
    </source>
</evidence>
<dbReference type="Proteomes" id="UP001596378">
    <property type="component" value="Unassembled WGS sequence"/>
</dbReference>
<reference evidence="4" key="1">
    <citation type="journal article" date="2019" name="Int. J. Syst. Evol. Microbiol.">
        <title>The Global Catalogue of Microorganisms (GCM) 10K type strain sequencing project: providing services to taxonomists for standard genome sequencing and annotation.</title>
        <authorList>
            <consortium name="The Broad Institute Genomics Platform"/>
            <consortium name="The Broad Institute Genome Sequencing Center for Infectious Disease"/>
            <person name="Wu L."/>
            <person name="Ma J."/>
        </authorList>
    </citation>
    <scope>NUCLEOTIDE SEQUENCE [LARGE SCALE GENOMIC DNA]</scope>
    <source>
        <strain evidence="4">KCTC 12907</strain>
    </source>
</reference>
<gene>
    <name evidence="3" type="ORF">ACFQMJ_21015</name>
</gene>
<keyword evidence="4" id="KW-1185">Reference proteome</keyword>
<evidence type="ECO:0000256" key="1">
    <source>
        <dbReference type="ARBA" id="ARBA00023239"/>
    </source>
</evidence>
<sequence length="276" mass="30522">MAIDFRIKPPIPAWEGLFAEGKRAFSSFLNLELEPTESETLEQVIAEQERWGITHGVIMGRGNEPGSSNDELAAFLKSQTTRRFFGFIGADAPDVESAVATIDKYAPTGLFHGVSLNPAVIRPRIPLGDPAWDPIFEASLRHNLPLSITLSGFLGLIGPTPDYDYARPAGLLRHAKKYPELKIIISHAGWPFVGEAITTAIYSPNLYLSPDFYLGFPGSKLYVEAANFPLSDRILYGSCFPNVPYDFAINHFRNQIWNPGVLNKVLYENGARLLGL</sequence>
<dbReference type="InterPro" id="IPR006680">
    <property type="entry name" value="Amidohydro-rel"/>
</dbReference>
<keyword evidence="1" id="KW-0456">Lyase</keyword>
<evidence type="ECO:0000313" key="3">
    <source>
        <dbReference type="EMBL" id="MFC7151025.1"/>
    </source>
</evidence>
<comment type="caution">
    <text evidence="3">The sequence shown here is derived from an EMBL/GenBank/DDBJ whole genome shotgun (WGS) entry which is preliminary data.</text>
</comment>
<dbReference type="Gene3D" id="3.20.20.140">
    <property type="entry name" value="Metal-dependent hydrolases"/>
    <property type="match status" value="1"/>
</dbReference>
<dbReference type="Pfam" id="PF04909">
    <property type="entry name" value="Amidohydro_2"/>
    <property type="match status" value="1"/>
</dbReference>
<feature type="domain" description="Amidohydrolase-related" evidence="2">
    <location>
        <begin position="69"/>
        <end position="276"/>
    </location>
</feature>
<dbReference type="InterPro" id="IPR032465">
    <property type="entry name" value="ACMSD"/>
</dbReference>
<dbReference type="InterPro" id="IPR032466">
    <property type="entry name" value="Metal_Hydrolase"/>
</dbReference>
<evidence type="ECO:0000313" key="4">
    <source>
        <dbReference type="Proteomes" id="UP001596378"/>
    </source>
</evidence>
<name>A0ABW2FCN1_9BACL</name>
<accession>A0ABW2FCN1</accession>
<dbReference type="SUPFAM" id="SSF51556">
    <property type="entry name" value="Metallo-dependent hydrolases"/>
    <property type="match status" value="1"/>
</dbReference>
<organism evidence="3 4">
    <name type="scientific">Cohnella cellulosilytica</name>
    <dbReference type="NCBI Taxonomy" id="986710"/>
    <lineage>
        <taxon>Bacteria</taxon>
        <taxon>Bacillati</taxon>
        <taxon>Bacillota</taxon>
        <taxon>Bacilli</taxon>
        <taxon>Bacillales</taxon>
        <taxon>Paenibacillaceae</taxon>
        <taxon>Cohnella</taxon>
    </lineage>
</organism>
<proteinExistence type="predicted"/>
<dbReference type="PANTHER" id="PTHR21240">
    <property type="entry name" value="2-AMINO-3-CARBOXYLMUCONATE-6-SEMIALDEHYDE DECARBOXYLASE"/>
    <property type="match status" value="1"/>
</dbReference>
<dbReference type="EMBL" id="JBHTAI010000013">
    <property type="protein sequence ID" value="MFC7151025.1"/>
    <property type="molecule type" value="Genomic_DNA"/>
</dbReference>